<keyword evidence="3" id="KW-0378">Hydrolase</keyword>
<dbReference type="Gene3D" id="3.40.390.10">
    <property type="entry name" value="Collagenase (Catalytic Domain)"/>
    <property type="match status" value="1"/>
</dbReference>
<dbReference type="AlphaFoldDB" id="A0A9W4X231"/>
<feature type="chain" id="PRO_5040841772" evidence="4">
    <location>
        <begin position="20"/>
        <end position="899"/>
    </location>
</feature>
<dbReference type="SUPFAM" id="SSF55486">
    <property type="entry name" value="Metalloproteases ('zincins'), catalytic domain"/>
    <property type="match status" value="1"/>
</dbReference>
<dbReference type="EMBL" id="OX336425">
    <property type="protein sequence ID" value="CAI2765822.1"/>
    <property type="molecule type" value="Genomic_DNA"/>
</dbReference>
<dbReference type="Pfam" id="PF01483">
    <property type="entry name" value="P_proprotein"/>
    <property type="match status" value="1"/>
</dbReference>
<accession>A0A9W4X231</accession>
<reference evidence="6" key="1">
    <citation type="submission" date="2022-09" db="EMBL/GenBank/DDBJ databases">
        <authorList>
            <person name="Duchaud E."/>
        </authorList>
    </citation>
    <scope>NUCLEOTIDE SEQUENCE</scope>
    <source>
        <strain evidence="6">TRV642</strain>
    </source>
</reference>
<dbReference type="KEGG" id="fcs:TRV642_0786"/>
<sequence length="899" mass="96098">MRKNLLFLFFIFCCANMYAQSDVLWQKVSAVSPSKRGISSDSGRLYYKLNSDFLKSRLAATTNKSEKSASTEITIPNASGVLERFSVSEHSNFEPELQAKYPEIRAYEGRGLDDKTATIYFSVAPIGIQTMVLRADRPAEYIEQNQEDKSSYVLFTNTDAAAKSKLDCKTLDTASNKSASSITAKSAANNKVFKTLRLALSCTGEYTAYFGGTKAGAVAGMNATLSRVNGVFNKDLAVRVVLIANNDAVIYTNALTDPYSDPTRGTSRDPSDGNDYWSKEVQSTLTSVIGEANYDIGHLFGHDGGGGNAGCIGCVCSSPTPSEAMGKGSAYTSPSDKKPEGDTFDIDFVAHEIGHQLGANHTFSYDASERTGLNVEPGSGSTIMGYAGVSKGYDVQSNSDDYFAYASILQIQNTLAGKSCPANTVITNNPPTVDAGLDYTIPMSTPFVLVGTGSSSVGTITYTWEQFDSATSSSTANSNSIAYPTKPNGPLFRSIVPGSSPVRYMPDLNTVLLNKLTTTWESVSSIARTLHFTLTARDNGGSGAAQTNTDTMIATVVTNAGPFTVTSQNTSDISWQIGSSQTVTWAVNNTNTLPGSSSVNIKLSLDGGLTYPVILASNTPNDGSQLIQVPGSVTASTNCRIKVEPTANIYYAINSKSFAVGYSSTTTCDSYSFGNSFAIPSGTSFTAKTVNVPASTGKVSDVNVLVNVTHDKLSDLEIQMVSPQGTVVNLYNNKSCGGINSSLILQFDDAGFTLDCSKVTSQIVIPVDALSAFNGQDPKGTWSFRVRDAVSGNFGTINSASLNICNQTFTLGEIDLENVAFTLYPNPNKGSFTIQFSSDSINRVQVYVHDILGKQVYFNSYDKTPYFNQNIQLSGVSSGMYLVTVIDGDRRTVKKIIVN</sequence>
<protein>
    <submittedName>
        <fullName evidence="6">Probable M12B family metalloprotease containing a C-terminal secretion signal</fullName>
    </submittedName>
</protein>
<dbReference type="PROSITE" id="PS51829">
    <property type="entry name" value="P_HOMO_B"/>
    <property type="match status" value="1"/>
</dbReference>
<proteinExistence type="predicted"/>
<feature type="domain" description="P/Homo B" evidence="5">
    <location>
        <begin position="660"/>
        <end position="811"/>
    </location>
</feature>
<dbReference type="RefSeq" id="WP_263362179.1">
    <property type="nucleotide sequence ID" value="NZ_OX336425.1"/>
</dbReference>
<evidence type="ECO:0000259" key="5">
    <source>
        <dbReference type="PROSITE" id="PS51829"/>
    </source>
</evidence>
<dbReference type="GO" id="GO:0006508">
    <property type="term" value="P:proteolysis"/>
    <property type="evidence" value="ECO:0007669"/>
    <property type="project" value="UniProtKB-KW"/>
</dbReference>
<name>A0A9W4X231_9FLAO</name>
<dbReference type="Proteomes" id="UP001152749">
    <property type="component" value="Chromosome"/>
</dbReference>
<dbReference type="InterPro" id="IPR026444">
    <property type="entry name" value="Secre_tail"/>
</dbReference>
<dbReference type="NCBIfam" id="TIGR04183">
    <property type="entry name" value="Por_Secre_tail"/>
    <property type="match status" value="1"/>
</dbReference>
<dbReference type="Pfam" id="PF18962">
    <property type="entry name" value="Por_Secre_tail"/>
    <property type="match status" value="1"/>
</dbReference>
<keyword evidence="6" id="KW-0482">Metalloprotease</keyword>
<evidence type="ECO:0000313" key="7">
    <source>
        <dbReference type="Proteomes" id="UP001152749"/>
    </source>
</evidence>
<gene>
    <name evidence="6" type="ORF">TRV642_0786</name>
</gene>
<evidence type="ECO:0000256" key="1">
    <source>
        <dbReference type="ARBA" id="ARBA00022670"/>
    </source>
</evidence>
<evidence type="ECO:0000256" key="3">
    <source>
        <dbReference type="ARBA" id="ARBA00022801"/>
    </source>
</evidence>
<organism evidence="6 7">
    <name type="scientific">Flavobacterium collinsii</name>
    <dbReference type="NCBI Taxonomy" id="1114861"/>
    <lineage>
        <taxon>Bacteria</taxon>
        <taxon>Pseudomonadati</taxon>
        <taxon>Bacteroidota</taxon>
        <taxon>Flavobacteriia</taxon>
        <taxon>Flavobacteriales</taxon>
        <taxon>Flavobacteriaceae</taxon>
        <taxon>Flavobacterium</taxon>
    </lineage>
</organism>
<keyword evidence="1" id="KW-0645">Protease</keyword>
<evidence type="ECO:0000256" key="4">
    <source>
        <dbReference type="SAM" id="SignalP"/>
    </source>
</evidence>
<dbReference type="InterPro" id="IPR002884">
    <property type="entry name" value="P_dom"/>
</dbReference>
<dbReference type="GO" id="GO:0008237">
    <property type="term" value="F:metallopeptidase activity"/>
    <property type="evidence" value="ECO:0007669"/>
    <property type="project" value="UniProtKB-KW"/>
</dbReference>
<evidence type="ECO:0000256" key="2">
    <source>
        <dbReference type="ARBA" id="ARBA00022729"/>
    </source>
</evidence>
<dbReference type="SUPFAM" id="SSF49785">
    <property type="entry name" value="Galactose-binding domain-like"/>
    <property type="match status" value="1"/>
</dbReference>
<dbReference type="GO" id="GO:0004252">
    <property type="term" value="F:serine-type endopeptidase activity"/>
    <property type="evidence" value="ECO:0007669"/>
    <property type="project" value="InterPro"/>
</dbReference>
<keyword evidence="2 4" id="KW-0732">Signal</keyword>
<dbReference type="Gene3D" id="2.60.120.260">
    <property type="entry name" value="Galactose-binding domain-like"/>
    <property type="match status" value="1"/>
</dbReference>
<dbReference type="InterPro" id="IPR024079">
    <property type="entry name" value="MetalloPept_cat_dom_sf"/>
</dbReference>
<dbReference type="InterPro" id="IPR008979">
    <property type="entry name" value="Galactose-bd-like_sf"/>
</dbReference>
<dbReference type="Pfam" id="PF13583">
    <property type="entry name" value="Reprolysin_4"/>
    <property type="match status" value="1"/>
</dbReference>
<evidence type="ECO:0000313" key="6">
    <source>
        <dbReference type="EMBL" id="CAI2765822.1"/>
    </source>
</evidence>
<feature type="signal peptide" evidence="4">
    <location>
        <begin position="1"/>
        <end position="19"/>
    </location>
</feature>